<organism evidence="3 4">
    <name type="scientific">Seohaeicola zhoushanensis</name>
    <dbReference type="NCBI Taxonomy" id="1569283"/>
    <lineage>
        <taxon>Bacteria</taxon>
        <taxon>Pseudomonadati</taxon>
        <taxon>Pseudomonadota</taxon>
        <taxon>Alphaproteobacteria</taxon>
        <taxon>Rhodobacterales</taxon>
        <taxon>Roseobacteraceae</taxon>
        <taxon>Seohaeicola</taxon>
    </lineage>
</organism>
<protein>
    <submittedName>
        <fullName evidence="3">Fatty acid desaturase</fullName>
    </submittedName>
</protein>
<feature type="transmembrane region" description="Helical" evidence="1">
    <location>
        <begin position="42"/>
        <end position="62"/>
    </location>
</feature>
<dbReference type="AlphaFoldDB" id="A0A8J3GWV5"/>
<dbReference type="CDD" id="cd03509">
    <property type="entry name" value="DesA_FADS-like"/>
    <property type="match status" value="1"/>
</dbReference>
<keyword evidence="1" id="KW-1133">Transmembrane helix</keyword>
<gene>
    <name evidence="3" type="ORF">GCM10017056_22920</name>
</gene>
<accession>A0A8J3GWV5</accession>
<reference evidence="3" key="2">
    <citation type="submission" date="2020-09" db="EMBL/GenBank/DDBJ databases">
        <authorList>
            <person name="Sun Q."/>
            <person name="Kim S."/>
        </authorList>
    </citation>
    <scope>NUCLEOTIDE SEQUENCE</scope>
    <source>
        <strain evidence="3">KCTC 42650</strain>
    </source>
</reference>
<dbReference type="RefSeq" id="WP_189680227.1">
    <property type="nucleotide sequence ID" value="NZ_BNCJ01000005.1"/>
</dbReference>
<dbReference type="Pfam" id="PF00487">
    <property type="entry name" value="FA_desaturase"/>
    <property type="match status" value="1"/>
</dbReference>
<evidence type="ECO:0000256" key="1">
    <source>
        <dbReference type="SAM" id="Phobius"/>
    </source>
</evidence>
<keyword evidence="4" id="KW-1185">Reference proteome</keyword>
<dbReference type="InterPro" id="IPR005804">
    <property type="entry name" value="FA_desaturase_dom"/>
</dbReference>
<dbReference type="Proteomes" id="UP000626220">
    <property type="component" value="Unassembled WGS sequence"/>
</dbReference>
<comment type="caution">
    <text evidence="3">The sequence shown here is derived from an EMBL/GenBank/DDBJ whole genome shotgun (WGS) entry which is preliminary data.</text>
</comment>
<feature type="domain" description="Fatty acid desaturase" evidence="2">
    <location>
        <begin position="41"/>
        <end position="274"/>
    </location>
</feature>
<feature type="transmembrane region" description="Helical" evidence="1">
    <location>
        <begin position="191"/>
        <end position="211"/>
    </location>
</feature>
<dbReference type="GO" id="GO:0006629">
    <property type="term" value="P:lipid metabolic process"/>
    <property type="evidence" value="ECO:0007669"/>
    <property type="project" value="InterPro"/>
</dbReference>
<feature type="transmembrane region" description="Helical" evidence="1">
    <location>
        <begin position="165"/>
        <end position="185"/>
    </location>
</feature>
<dbReference type="EMBL" id="BNCJ01000005">
    <property type="protein sequence ID" value="GHF50635.1"/>
    <property type="molecule type" value="Genomic_DNA"/>
</dbReference>
<feature type="transmembrane region" description="Helical" evidence="1">
    <location>
        <begin position="15"/>
        <end position="35"/>
    </location>
</feature>
<sequence length="302" mass="34466">MTGPRGAVRVQAIEWPTVALIVACYAGWALALFWLAPRMPLLAIPVTAVMIALHASLIHEVLHGHPTPAIWLNELVMRLPLNLLYPYCRFRDLHLAHHRDARLTDPYDDPESNYLDPAVWAAMPGWLRALLRFNNTLAGRMLVGPVVGTWCFLRSEWKLARADRAIALAWALHLLGVVLVLWIVVVSPMSVPAYLAAVYIAVALLKIRTFLEHQAHDKPRGRSVVVEDRGPLALLFLNNNFHVVHHMNPSVAWYHLPALYRSGKARFLTYNEGYVFRSYGEVFRRYFLRTKDPVAHPLWRKD</sequence>
<name>A0A8J3GWV5_9RHOB</name>
<evidence type="ECO:0000313" key="4">
    <source>
        <dbReference type="Proteomes" id="UP000626220"/>
    </source>
</evidence>
<evidence type="ECO:0000313" key="3">
    <source>
        <dbReference type="EMBL" id="GHF50635.1"/>
    </source>
</evidence>
<reference evidence="3" key="1">
    <citation type="journal article" date="2014" name="Int. J. Syst. Evol. Microbiol.">
        <title>Complete genome sequence of Corynebacterium casei LMG S-19264T (=DSM 44701T), isolated from a smear-ripened cheese.</title>
        <authorList>
            <consortium name="US DOE Joint Genome Institute (JGI-PGF)"/>
            <person name="Walter F."/>
            <person name="Albersmeier A."/>
            <person name="Kalinowski J."/>
            <person name="Ruckert C."/>
        </authorList>
    </citation>
    <scope>NUCLEOTIDE SEQUENCE</scope>
    <source>
        <strain evidence="3">KCTC 42650</strain>
    </source>
</reference>
<evidence type="ECO:0000259" key="2">
    <source>
        <dbReference type="Pfam" id="PF00487"/>
    </source>
</evidence>
<keyword evidence="1" id="KW-0472">Membrane</keyword>
<proteinExistence type="predicted"/>
<feature type="transmembrane region" description="Helical" evidence="1">
    <location>
        <begin position="137"/>
        <end position="153"/>
    </location>
</feature>
<keyword evidence="1" id="KW-0812">Transmembrane</keyword>